<comment type="similarity">
    <text evidence="1">Belongs to the short-chain dehydrogenases/reductases (SDR) family.</text>
</comment>
<name>A0AAV6V5J8_9ARAC</name>
<evidence type="ECO:0000313" key="3">
    <source>
        <dbReference type="EMBL" id="KAG8191969.1"/>
    </source>
</evidence>
<evidence type="ECO:0000256" key="2">
    <source>
        <dbReference type="SAM" id="Phobius"/>
    </source>
</evidence>
<proteinExistence type="inferred from homology"/>
<comment type="caution">
    <text evidence="3">The sequence shown here is derived from an EMBL/GenBank/DDBJ whole genome shotgun (WGS) entry which is preliminary data.</text>
</comment>
<keyword evidence="2" id="KW-0812">Transmembrane</keyword>
<dbReference type="InterPro" id="IPR053011">
    <property type="entry name" value="SDR_family_member_7"/>
</dbReference>
<keyword evidence="2" id="KW-1133">Transmembrane helix</keyword>
<dbReference type="Proteomes" id="UP000827092">
    <property type="component" value="Unassembled WGS sequence"/>
</dbReference>
<feature type="transmembrane region" description="Helical" evidence="2">
    <location>
        <begin position="44"/>
        <end position="77"/>
    </location>
</feature>
<protein>
    <recommendedName>
        <fullName evidence="5">Dehydrogenase/reductase SDR family member 7</fullName>
    </recommendedName>
</protein>
<dbReference type="PRINTS" id="PR00080">
    <property type="entry name" value="SDRFAMILY"/>
</dbReference>
<gene>
    <name evidence="3" type="ORF">JTE90_002241</name>
</gene>
<evidence type="ECO:0008006" key="5">
    <source>
        <dbReference type="Google" id="ProtNLM"/>
    </source>
</evidence>
<dbReference type="PANTHER" id="PTHR44269:SF2">
    <property type="entry name" value="DEHYDROGENASE_REDUCTASE SDR FAMILY MEMBER 7"/>
    <property type="match status" value="1"/>
</dbReference>
<dbReference type="AlphaFoldDB" id="A0AAV6V5J8"/>
<keyword evidence="2" id="KW-0472">Membrane</keyword>
<dbReference type="Pfam" id="PF00106">
    <property type="entry name" value="adh_short"/>
    <property type="match status" value="1"/>
</dbReference>
<dbReference type="InterPro" id="IPR036291">
    <property type="entry name" value="NAD(P)-bd_dom_sf"/>
</dbReference>
<dbReference type="SUPFAM" id="SSF51735">
    <property type="entry name" value="NAD(P)-binding Rossmann-fold domains"/>
    <property type="match status" value="1"/>
</dbReference>
<dbReference type="PRINTS" id="PR00081">
    <property type="entry name" value="GDHRDH"/>
</dbReference>
<organism evidence="3 4">
    <name type="scientific">Oedothorax gibbosus</name>
    <dbReference type="NCBI Taxonomy" id="931172"/>
    <lineage>
        <taxon>Eukaryota</taxon>
        <taxon>Metazoa</taxon>
        <taxon>Ecdysozoa</taxon>
        <taxon>Arthropoda</taxon>
        <taxon>Chelicerata</taxon>
        <taxon>Arachnida</taxon>
        <taxon>Araneae</taxon>
        <taxon>Araneomorphae</taxon>
        <taxon>Entelegynae</taxon>
        <taxon>Araneoidea</taxon>
        <taxon>Linyphiidae</taxon>
        <taxon>Erigoninae</taxon>
        <taxon>Oedothorax</taxon>
    </lineage>
</organism>
<dbReference type="Gene3D" id="3.40.50.720">
    <property type="entry name" value="NAD(P)-binding Rossmann-like Domain"/>
    <property type="match status" value="1"/>
</dbReference>
<dbReference type="InterPro" id="IPR002347">
    <property type="entry name" value="SDR_fam"/>
</dbReference>
<evidence type="ECO:0000256" key="1">
    <source>
        <dbReference type="RuleBase" id="RU000363"/>
    </source>
</evidence>
<keyword evidence="4" id="KW-1185">Reference proteome</keyword>
<accession>A0AAV6V5J8</accession>
<reference evidence="3 4" key="1">
    <citation type="journal article" date="2022" name="Nat. Ecol. Evol.">
        <title>A masculinizing supergene underlies an exaggerated male reproductive morph in a spider.</title>
        <authorList>
            <person name="Hendrickx F."/>
            <person name="De Corte Z."/>
            <person name="Sonet G."/>
            <person name="Van Belleghem S.M."/>
            <person name="Kostlbacher S."/>
            <person name="Vangestel C."/>
        </authorList>
    </citation>
    <scope>NUCLEOTIDE SEQUENCE [LARGE SCALE GENOMIC DNA]</scope>
    <source>
        <strain evidence="3">W744_W776</strain>
    </source>
</reference>
<dbReference type="EMBL" id="JAFNEN010000148">
    <property type="protein sequence ID" value="KAG8191969.1"/>
    <property type="molecule type" value="Genomic_DNA"/>
</dbReference>
<dbReference type="PANTHER" id="PTHR44269">
    <property type="entry name" value="DEHYDROGENASE/REDUCTASE SDR FAMILY MEMBER 7-RELATED"/>
    <property type="match status" value="1"/>
</dbReference>
<sequence>MPSLPHIPLPKIPHISWLPITIPHIPVPYIPYFNDILGILLGGLFGLIAVVFTVIGAIGVLIAIPLWILPAIWFLFFNDRNISLGIREYIGKGIKKYSGKVVWIVGVSTTLGKEMALELATVGAKLILSARKVDILEELKEDCIEISNGKLSDSDILVLPFDITEMEKEYVDIAIEEFGKIDVFINNTGHNTGLIELNDACKTDIDIDISMFDSNFFAPAFLTKQVVKHFMKTGGGEIIAVSSIVAKGGLPGQAAFSASKKALNGYLDCLRLESSRHKIFVTTVCPGLIHSSDSDSENTVFVGTSEITQEEQLKITRKGLKPKRCAHLILVAGANRLTECWVANQPFLLLTYLAQYNPWVHRYVMGFIFSKKRLEKIYEGIKPNIWIWRPLFVI</sequence>
<evidence type="ECO:0000313" key="4">
    <source>
        <dbReference type="Proteomes" id="UP000827092"/>
    </source>
</evidence>